<reference evidence="1 2" key="1">
    <citation type="submission" date="2016-10" db="EMBL/GenBank/DDBJ databases">
        <authorList>
            <person name="de Groot N.N."/>
        </authorList>
    </citation>
    <scope>NUCLEOTIDE SEQUENCE [LARGE SCALE GENOMIC DNA]</scope>
    <source>
        <strain evidence="1 2">DSM 26656</strain>
    </source>
</reference>
<dbReference type="InterPro" id="IPR011013">
    <property type="entry name" value="Gal_mutarotase_sf_dom"/>
</dbReference>
<dbReference type="Gene3D" id="2.70.98.10">
    <property type="match status" value="1"/>
</dbReference>
<organism evidence="1 2">
    <name type="scientific">Bosea lathyri</name>
    <dbReference type="NCBI Taxonomy" id="1036778"/>
    <lineage>
        <taxon>Bacteria</taxon>
        <taxon>Pseudomonadati</taxon>
        <taxon>Pseudomonadota</taxon>
        <taxon>Alphaproteobacteria</taxon>
        <taxon>Hyphomicrobiales</taxon>
        <taxon>Boseaceae</taxon>
        <taxon>Bosea</taxon>
    </lineage>
</organism>
<keyword evidence="2" id="KW-1185">Reference proteome</keyword>
<sequence>MIDQHIIGSETLSATIKADGAELISLSNKDGEALWHGGPEWPRHAPVLFPIVGKLTDDTLIHEGKAYRLTQHGFARDSLFGWVERTKTRAVLQLRESAATLATYPFRFVLQMIYEVEGTTLSVTSRITNPGDTVLPCGIGAHPAFRWPLAEGVAQEAHLLAFEKPEPGPGLGVAGGLLGPEIPLPFDGTELALAPALFTNDAIVIPAVESRSARFVARDAAGATKRSLTVDWDGYKDLGIWSKPSGAPFLCIEPWFSMASPIGWQGEIVDKPGILLLPPGQARDFVWRVTL</sequence>
<dbReference type="GO" id="GO:0016853">
    <property type="term" value="F:isomerase activity"/>
    <property type="evidence" value="ECO:0007669"/>
    <property type="project" value="InterPro"/>
</dbReference>
<gene>
    <name evidence="1" type="ORF">SAMN04488115_11129</name>
</gene>
<dbReference type="GO" id="GO:0005975">
    <property type="term" value="P:carbohydrate metabolic process"/>
    <property type="evidence" value="ECO:0007669"/>
    <property type="project" value="InterPro"/>
</dbReference>
<dbReference type="RefSeq" id="WP_103874718.1">
    <property type="nucleotide sequence ID" value="NZ_FNUY01000011.1"/>
</dbReference>
<proteinExistence type="predicted"/>
<name>A0A1H6CM80_9HYPH</name>
<dbReference type="InterPro" id="IPR014718">
    <property type="entry name" value="GH-type_carb-bd"/>
</dbReference>
<evidence type="ECO:0000313" key="2">
    <source>
        <dbReference type="Proteomes" id="UP000236743"/>
    </source>
</evidence>
<accession>A0A1H6CM80</accession>
<dbReference type="InterPro" id="IPR037481">
    <property type="entry name" value="LacX"/>
</dbReference>
<dbReference type="Pfam" id="PF01263">
    <property type="entry name" value="Aldose_epim"/>
    <property type="match status" value="1"/>
</dbReference>
<dbReference type="SUPFAM" id="SSF74650">
    <property type="entry name" value="Galactose mutarotase-like"/>
    <property type="match status" value="1"/>
</dbReference>
<dbReference type="OrthoDB" id="9795355at2"/>
<protein>
    <submittedName>
        <fullName evidence="1">Galactose mutarotase</fullName>
    </submittedName>
</protein>
<dbReference type="EMBL" id="FNUY01000011">
    <property type="protein sequence ID" value="SEG73877.1"/>
    <property type="molecule type" value="Genomic_DNA"/>
</dbReference>
<dbReference type="AlphaFoldDB" id="A0A1H6CM80"/>
<dbReference type="GO" id="GO:0030246">
    <property type="term" value="F:carbohydrate binding"/>
    <property type="evidence" value="ECO:0007669"/>
    <property type="project" value="InterPro"/>
</dbReference>
<dbReference type="Proteomes" id="UP000236743">
    <property type="component" value="Unassembled WGS sequence"/>
</dbReference>
<dbReference type="CDD" id="cd09024">
    <property type="entry name" value="Aldose_epim_lacX"/>
    <property type="match status" value="1"/>
</dbReference>
<dbReference type="InterPro" id="IPR008183">
    <property type="entry name" value="Aldose_1/G6P_1-epimerase"/>
</dbReference>
<evidence type="ECO:0000313" key="1">
    <source>
        <dbReference type="EMBL" id="SEG73877.1"/>
    </source>
</evidence>